<dbReference type="Pfam" id="PF02519">
    <property type="entry name" value="Auxin_inducible"/>
    <property type="match status" value="1"/>
</dbReference>
<comment type="caution">
    <text evidence="2">The sequence shown here is derived from an EMBL/GenBank/DDBJ whole genome shotgun (WGS) entry which is preliminary data.</text>
</comment>
<dbReference type="AlphaFoldDB" id="A0AAN8ZVB1"/>
<proteinExistence type="inferred from homology"/>
<organism evidence="2 3">
    <name type="scientific">Dillenia turbinata</name>
    <dbReference type="NCBI Taxonomy" id="194707"/>
    <lineage>
        <taxon>Eukaryota</taxon>
        <taxon>Viridiplantae</taxon>
        <taxon>Streptophyta</taxon>
        <taxon>Embryophyta</taxon>
        <taxon>Tracheophyta</taxon>
        <taxon>Spermatophyta</taxon>
        <taxon>Magnoliopsida</taxon>
        <taxon>eudicotyledons</taxon>
        <taxon>Gunneridae</taxon>
        <taxon>Pentapetalae</taxon>
        <taxon>Dilleniales</taxon>
        <taxon>Dilleniaceae</taxon>
        <taxon>Dillenia</taxon>
    </lineage>
</organism>
<comment type="similarity">
    <text evidence="1">Belongs to the ARG7 family.</text>
</comment>
<evidence type="ECO:0000256" key="1">
    <source>
        <dbReference type="ARBA" id="ARBA00006974"/>
    </source>
</evidence>
<keyword evidence="3" id="KW-1185">Reference proteome</keyword>
<reference evidence="2 3" key="1">
    <citation type="submission" date="2023-12" db="EMBL/GenBank/DDBJ databases">
        <title>A high-quality genome assembly for Dillenia turbinata (Dilleniales).</title>
        <authorList>
            <person name="Chanderbali A."/>
        </authorList>
    </citation>
    <scope>NUCLEOTIDE SEQUENCE [LARGE SCALE GENOMIC DNA]</scope>
    <source>
        <strain evidence="2">LSX21</strain>
        <tissue evidence="2">Leaf</tissue>
    </source>
</reference>
<dbReference type="GO" id="GO:0009733">
    <property type="term" value="P:response to auxin"/>
    <property type="evidence" value="ECO:0007669"/>
    <property type="project" value="InterPro"/>
</dbReference>
<dbReference type="Proteomes" id="UP001370490">
    <property type="component" value="Unassembled WGS sequence"/>
</dbReference>
<dbReference type="InterPro" id="IPR003676">
    <property type="entry name" value="SAUR_fam"/>
</dbReference>
<accession>A0AAN8ZVB1</accession>
<dbReference type="PANTHER" id="PTHR31175:SF82">
    <property type="entry name" value="AUXIN-RESPONSIVE PROTEIN SAUR65"/>
    <property type="match status" value="1"/>
</dbReference>
<name>A0AAN8ZVB1_9MAGN</name>
<dbReference type="EMBL" id="JBAMMX010000002">
    <property type="protein sequence ID" value="KAK6946515.1"/>
    <property type="molecule type" value="Genomic_DNA"/>
</dbReference>
<sequence>MARKWQKRAATGRKRISLPRRDGKTNVDDCSTSSEACKGHFVVYTTDQRRFMIPLTYLNNFIFAALLMMSEEEFGLPCDGPITLPCKAAFLEYILLIIQRGISTDLTNALISSMASSCCSMLSDLHQDQNCSRLLVSVY</sequence>
<protein>
    <submittedName>
        <fullName evidence="2">Small auxin-up RNA</fullName>
    </submittedName>
</protein>
<evidence type="ECO:0000313" key="3">
    <source>
        <dbReference type="Proteomes" id="UP001370490"/>
    </source>
</evidence>
<dbReference type="PANTHER" id="PTHR31175">
    <property type="entry name" value="AUXIN-RESPONSIVE FAMILY PROTEIN"/>
    <property type="match status" value="1"/>
</dbReference>
<evidence type="ECO:0000313" key="2">
    <source>
        <dbReference type="EMBL" id="KAK6946515.1"/>
    </source>
</evidence>
<gene>
    <name evidence="2" type="ORF">RJ641_014059</name>
</gene>